<accession>A0A8H3HQF0</accession>
<comment type="caution">
    <text evidence="2">The sequence shown here is derived from an EMBL/GenBank/DDBJ whole genome shotgun (WGS) entry which is preliminary data.</text>
</comment>
<dbReference type="AlphaFoldDB" id="A0A8H3HQF0"/>
<evidence type="ECO:0000256" key="1">
    <source>
        <dbReference type="SAM" id="MobiDB-lite"/>
    </source>
</evidence>
<name>A0A8H3HQF0_9AGAM</name>
<feature type="non-terminal residue" evidence="2">
    <location>
        <position position="1"/>
    </location>
</feature>
<protein>
    <submittedName>
        <fullName evidence="2">Uncharacterized protein</fullName>
    </submittedName>
</protein>
<organism evidence="2 3">
    <name type="scientific">Rhizoctonia solani</name>
    <dbReference type="NCBI Taxonomy" id="456999"/>
    <lineage>
        <taxon>Eukaryota</taxon>
        <taxon>Fungi</taxon>
        <taxon>Dikarya</taxon>
        <taxon>Basidiomycota</taxon>
        <taxon>Agaricomycotina</taxon>
        <taxon>Agaricomycetes</taxon>
        <taxon>Cantharellales</taxon>
        <taxon>Ceratobasidiaceae</taxon>
        <taxon>Rhizoctonia</taxon>
    </lineage>
</organism>
<sequence>AGVKPKPTPATSQTHAPPPNKIYTPPTFSHRPGRWRITLQRDADAIPLIYYLAHQHPKSLCCISHSSSALPYGDLFRTISSYEVTATAKNQRSIDKALDHFSSPLVHSGLCLVRGNPLKAVENPSNFRHVCAEALIYWGLPAENSFLWPAQVSEYQFPHVYLIIPPDQLSTSRNPVLTGSDFQEHPDSAILLAEANNSPLHLFREKARAAMGDLARGVLKQVALFYSPAYPPAYTASDFIRYVVMRSDYL</sequence>
<reference evidence="2" key="1">
    <citation type="submission" date="2021-01" db="EMBL/GenBank/DDBJ databases">
        <authorList>
            <person name="Kaushik A."/>
        </authorList>
    </citation>
    <scope>NUCLEOTIDE SEQUENCE</scope>
    <source>
        <strain evidence="2">AG5</strain>
    </source>
</reference>
<gene>
    <name evidence="2" type="ORF">RDB_LOCUS105203</name>
</gene>
<dbReference type="Proteomes" id="UP000663827">
    <property type="component" value="Unassembled WGS sequence"/>
</dbReference>
<dbReference type="EMBL" id="CAJNJQ010002232">
    <property type="protein sequence ID" value="CAE7169864.1"/>
    <property type="molecule type" value="Genomic_DNA"/>
</dbReference>
<feature type="region of interest" description="Disordered" evidence="1">
    <location>
        <begin position="1"/>
        <end position="28"/>
    </location>
</feature>
<evidence type="ECO:0000313" key="3">
    <source>
        <dbReference type="Proteomes" id="UP000663827"/>
    </source>
</evidence>
<proteinExistence type="predicted"/>
<evidence type="ECO:0000313" key="2">
    <source>
        <dbReference type="EMBL" id="CAE7169864.1"/>
    </source>
</evidence>